<dbReference type="AlphaFoldDB" id="C6XMS9"/>
<dbReference type="PANTHER" id="PTHR10188">
    <property type="entry name" value="L-ASPARAGINASE"/>
    <property type="match status" value="1"/>
</dbReference>
<reference evidence="9" key="1">
    <citation type="journal article" date="2011" name="J. Bacteriol.">
        <title>Genome sequences of eight morphologically diverse alphaproteobacteria.</title>
        <authorList>
            <consortium name="US DOE Joint Genome Institute"/>
            <person name="Brown P.J."/>
            <person name="Kysela D.T."/>
            <person name="Buechlein A."/>
            <person name="Hemmerich C."/>
            <person name="Brun Y.V."/>
        </authorList>
    </citation>
    <scope>NUCLEOTIDE SEQUENCE [LARGE SCALE GENOMIC DNA]</scope>
    <source>
        <strain evidence="9">ATCC 49814 / DSM 5838 / IFAM 1418</strain>
    </source>
</reference>
<dbReference type="GO" id="GO:0016811">
    <property type="term" value="F:hydrolase activity, acting on carbon-nitrogen (but not peptide) bonds, in linear amides"/>
    <property type="evidence" value="ECO:0007669"/>
    <property type="project" value="UniProtKB-ARBA"/>
</dbReference>
<dbReference type="CDD" id="cd04701">
    <property type="entry name" value="Asparaginase_2"/>
    <property type="match status" value="1"/>
</dbReference>
<evidence type="ECO:0000256" key="5">
    <source>
        <dbReference type="PIRSR" id="PIRSR600246-1"/>
    </source>
</evidence>
<keyword evidence="3" id="KW-0068">Autocatalytic cleavage</keyword>
<evidence type="ECO:0000313" key="9">
    <source>
        <dbReference type="Proteomes" id="UP000002745"/>
    </source>
</evidence>
<dbReference type="HOGENOM" id="CLU_021603_1_0_5"/>
<dbReference type="RefSeq" id="WP_015828143.1">
    <property type="nucleotide sequence ID" value="NC_012982.1"/>
</dbReference>
<evidence type="ECO:0000256" key="3">
    <source>
        <dbReference type="ARBA" id="ARBA00022813"/>
    </source>
</evidence>
<organism evidence="8 9">
    <name type="scientific">Hirschia baltica (strain ATCC 49814 / DSM 5838 / IFAM 1418)</name>
    <dbReference type="NCBI Taxonomy" id="582402"/>
    <lineage>
        <taxon>Bacteria</taxon>
        <taxon>Pseudomonadati</taxon>
        <taxon>Pseudomonadota</taxon>
        <taxon>Alphaproteobacteria</taxon>
        <taxon>Hyphomonadales</taxon>
        <taxon>Hyphomonadaceae</taxon>
        <taxon>Hirschia</taxon>
    </lineage>
</organism>
<dbReference type="Gene3D" id="3.60.20.30">
    <property type="entry name" value="(Glycosyl)asparaginase"/>
    <property type="match status" value="1"/>
</dbReference>
<proteinExistence type="predicted"/>
<sequence>MSKSDKLNTSSKEIWALALHGGAGTGASKHDKHTEAFMADLLKEGGKMLKDGASAVATVKTMVGELESCGLYLAGKGAAPNKNGEFELDAAIMDGETRMAGSVAGLKGFKHPVNVAALVMRKTPHVMLVGEGASQFAEEHKCKKVKHPKEYYTPVKYDLFDMDDRKMTGTVGAVALDSEGQLASATSTGGAPDKLPGRVGDCPIIGSGTWADERVAVSCTGMGEYFMRANAAADVSARIHYKRTSLDVAARAVIDSVVFLGGHGGLISIDRLGRIAMPFSSASMARGSIHANGTMTVATV</sequence>
<evidence type="ECO:0000256" key="1">
    <source>
        <dbReference type="ARBA" id="ARBA00022670"/>
    </source>
</evidence>
<dbReference type="Pfam" id="PF01112">
    <property type="entry name" value="Asparaginase_2"/>
    <property type="match status" value="1"/>
</dbReference>
<dbReference type="GO" id="GO:0006508">
    <property type="term" value="P:proteolysis"/>
    <property type="evidence" value="ECO:0007669"/>
    <property type="project" value="UniProtKB-KW"/>
</dbReference>
<keyword evidence="1" id="KW-0645">Protease</keyword>
<evidence type="ECO:0000256" key="2">
    <source>
        <dbReference type="ARBA" id="ARBA00022801"/>
    </source>
</evidence>
<dbReference type="STRING" id="582402.Hbal_2313"/>
<dbReference type="PANTHER" id="PTHR10188:SF6">
    <property type="entry name" value="N(4)-(BETA-N-ACETYLGLUCOSAMINYL)-L-ASPARAGINASE"/>
    <property type="match status" value="1"/>
</dbReference>
<dbReference type="Proteomes" id="UP000002745">
    <property type="component" value="Chromosome"/>
</dbReference>
<evidence type="ECO:0000256" key="4">
    <source>
        <dbReference type="ARBA" id="ARBA00069124"/>
    </source>
</evidence>
<protein>
    <recommendedName>
        <fullName evidence="4">Isoaspartyl peptidase</fullName>
    </recommendedName>
</protein>
<keyword evidence="9" id="KW-1185">Reference proteome</keyword>
<feature type="site" description="Cleavage; by autolysis" evidence="7">
    <location>
        <begin position="169"/>
        <end position="170"/>
    </location>
</feature>
<gene>
    <name evidence="8" type="ordered locus">Hbal_2313</name>
</gene>
<dbReference type="GO" id="GO:0008233">
    <property type="term" value="F:peptidase activity"/>
    <property type="evidence" value="ECO:0007669"/>
    <property type="project" value="UniProtKB-KW"/>
</dbReference>
<dbReference type="InterPro" id="IPR000246">
    <property type="entry name" value="Peptidase_T2"/>
</dbReference>
<name>C6XMS9_HIRBI</name>
<accession>C6XMS9</accession>
<evidence type="ECO:0000313" key="8">
    <source>
        <dbReference type="EMBL" id="ACT59993.1"/>
    </source>
</evidence>
<dbReference type="InterPro" id="IPR029055">
    <property type="entry name" value="Ntn_hydrolases_N"/>
</dbReference>
<evidence type="ECO:0000256" key="6">
    <source>
        <dbReference type="PIRSR" id="PIRSR600246-2"/>
    </source>
</evidence>
<dbReference type="OrthoDB" id="9780217at2"/>
<feature type="binding site" evidence="6">
    <location>
        <begin position="198"/>
        <end position="201"/>
    </location>
    <ligand>
        <name>substrate</name>
    </ligand>
</feature>
<feature type="binding site" evidence="6">
    <location>
        <begin position="220"/>
        <end position="223"/>
    </location>
    <ligand>
        <name>substrate</name>
    </ligand>
</feature>
<dbReference type="FunFam" id="3.60.20.30:FF:000001">
    <property type="entry name" value="Isoaspartyl peptidase/L-asparaginase"/>
    <property type="match status" value="1"/>
</dbReference>
<feature type="active site" description="Nucleophile" evidence="5">
    <location>
        <position position="170"/>
    </location>
</feature>
<dbReference type="KEGG" id="hba:Hbal_2313"/>
<dbReference type="SUPFAM" id="SSF56235">
    <property type="entry name" value="N-terminal nucleophile aminohydrolases (Ntn hydrolases)"/>
    <property type="match status" value="1"/>
</dbReference>
<evidence type="ECO:0000256" key="7">
    <source>
        <dbReference type="PIRSR" id="PIRSR600246-3"/>
    </source>
</evidence>
<dbReference type="EMBL" id="CP001678">
    <property type="protein sequence ID" value="ACT59993.1"/>
    <property type="molecule type" value="Genomic_DNA"/>
</dbReference>
<dbReference type="eggNOG" id="COG1446">
    <property type="taxonomic scope" value="Bacteria"/>
</dbReference>
<keyword evidence="2 8" id="KW-0378">Hydrolase</keyword>